<organism evidence="10 11">
    <name type="scientific">Banduia mediterranea</name>
    <dbReference type="NCBI Taxonomy" id="3075609"/>
    <lineage>
        <taxon>Bacteria</taxon>
        <taxon>Pseudomonadati</taxon>
        <taxon>Pseudomonadota</taxon>
        <taxon>Gammaproteobacteria</taxon>
        <taxon>Nevskiales</taxon>
        <taxon>Algiphilaceae</taxon>
        <taxon>Banduia</taxon>
    </lineage>
</organism>
<dbReference type="GO" id="GO:0005840">
    <property type="term" value="C:ribosome"/>
    <property type="evidence" value="ECO:0007669"/>
    <property type="project" value="UniProtKB-KW"/>
</dbReference>
<evidence type="ECO:0000256" key="1">
    <source>
        <dbReference type="ARBA" id="ARBA00008553"/>
    </source>
</evidence>
<evidence type="ECO:0000256" key="7">
    <source>
        <dbReference type="RuleBase" id="RU003930"/>
    </source>
</evidence>
<feature type="domain" description="Large ribosomal subunit protein uL5 C-terminal" evidence="9">
    <location>
        <begin position="83"/>
        <end position="176"/>
    </location>
</feature>
<keyword evidence="6" id="KW-0820">tRNA-binding</keyword>
<protein>
    <recommendedName>
        <fullName evidence="6">Large ribosomal subunit protein uL5</fullName>
    </recommendedName>
</protein>
<dbReference type="InterPro" id="IPR022803">
    <property type="entry name" value="Ribosomal_uL5_dom_sf"/>
</dbReference>
<dbReference type="InterPro" id="IPR020929">
    <property type="entry name" value="Ribosomal_uL5_CS"/>
</dbReference>
<keyword evidence="11" id="KW-1185">Reference proteome</keyword>
<dbReference type="InterPro" id="IPR002132">
    <property type="entry name" value="Ribosomal_uL5"/>
</dbReference>
<dbReference type="InterPro" id="IPR031309">
    <property type="entry name" value="Ribosomal_uL5_C"/>
</dbReference>
<gene>
    <name evidence="6 10" type="primary">rplE</name>
    <name evidence="10" type="ORF">RM530_11510</name>
</gene>
<dbReference type="EMBL" id="JAVRIC010000016">
    <property type="protein sequence ID" value="MDT0497985.1"/>
    <property type="molecule type" value="Genomic_DNA"/>
</dbReference>
<comment type="subunit">
    <text evidence="6">Part of the 50S ribosomal subunit; part of the 5S rRNA/L5/L18/L25 subcomplex. Contacts the 5S rRNA and the P site tRNA. Forms a bridge to the 30S subunit in the 70S ribosome.</text>
</comment>
<evidence type="ECO:0000256" key="3">
    <source>
        <dbReference type="ARBA" id="ARBA00022884"/>
    </source>
</evidence>
<evidence type="ECO:0000256" key="2">
    <source>
        <dbReference type="ARBA" id="ARBA00022730"/>
    </source>
</evidence>
<dbReference type="PROSITE" id="PS00358">
    <property type="entry name" value="RIBOSOMAL_L5"/>
    <property type="match status" value="1"/>
</dbReference>
<comment type="similarity">
    <text evidence="1 6 7">Belongs to the universal ribosomal protein uL5 family.</text>
</comment>
<feature type="domain" description="Large ribosomal subunit protein uL5 N-terminal" evidence="8">
    <location>
        <begin position="23"/>
        <end position="79"/>
    </location>
</feature>
<name>A0ABU2WJD5_9GAMM</name>
<reference evidence="10 11" key="1">
    <citation type="submission" date="2023-09" db="EMBL/GenBank/DDBJ databases">
        <authorList>
            <person name="Rey-Velasco X."/>
        </authorList>
    </citation>
    <scope>NUCLEOTIDE SEQUENCE [LARGE SCALE GENOMIC DNA]</scope>
    <source>
        <strain evidence="10 11">W345</strain>
    </source>
</reference>
<evidence type="ECO:0000256" key="5">
    <source>
        <dbReference type="ARBA" id="ARBA00023274"/>
    </source>
</evidence>
<dbReference type="InterPro" id="IPR020930">
    <property type="entry name" value="Ribosomal_uL5_bac-type"/>
</dbReference>
<dbReference type="SUPFAM" id="SSF55282">
    <property type="entry name" value="RL5-like"/>
    <property type="match status" value="1"/>
</dbReference>
<dbReference type="RefSeq" id="WP_311365377.1">
    <property type="nucleotide sequence ID" value="NZ_JAVRIC010000016.1"/>
</dbReference>
<dbReference type="PANTHER" id="PTHR11994">
    <property type="entry name" value="60S RIBOSOMAL PROTEIN L11-RELATED"/>
    <property type="match status" value="1"/>
</dbReference>
<accession>A0ABU2WJD5</accession>
<dbReference type="InterPro" id="IPR031310">
    <property type="entry name" value="Ribosomal_uL5_N"/>
</dbReference>
<evidence type="ECO:0000256" key="6">
    <source>
        <dbReference type="HAMAP-Rule" id="MF_01333"/>
    </source>
</evidence>
<dbReference type="NCBIfam" id="NF000585">
    <property type="entry name" value="PRK00010.1"/>
    <property type="match status" value="1"/>
</dbReference>
<evidence type="ECO:0000256" key="4">
    <source>
        <dbReference type="ARBA" id="ARBA00022980"/>
    </source>
</evidence>
<keyword evidence="3 6" id="KW-0694">RNA-binding</keyword>
<comment type="function">
    <text evidence="6">This is 1 of the proteins that bind and probably mediate the attachment of the 5S RNA into the large ribosomal subunit, where it forms part of the central protuberance. In the 70S ribosome it contacts protein S13 of the 30S subunit (bridge B1b), connecting the 2 subunits; this bridge is implicated in subunit movement. Contacts the P site tRNA; the 5S rRNA and some of its associated proteins might help stabilize positioning of ribosome-bound tRNAs.</text>
</comment>
<comment type="caution">
    <text evidence="10">The sequence shown here is derived from an EMBL/GenBank/DDBJ whole genome shotgun (WGS) entry which is preliminary data.</text>
</comment>
<proteinExistence type="inferred from homology"/>
<sequence>MSTMQSYYNDTVRAQLQEKLACNVMSVPRLSKVTLNMGLGEAVNDRKVIEHAMKDLTTVAGQKPVVTKSRKAIAGFKIREDYPVGMMVTLRSVRMYEFMERLINISLPRIRDFRGISPKGFDGRGNFNFGITEQIIFPEIDYDKIDSIRGMNISITTTAKNNEEGRALLDAFGFPFRK</sequence>
<keyword evidence="5 6" id="KW-0687">Ribonucleoprotein</keyword>
<dbReference type="Pfam" id="PF00673">
    <property type="entry name" value="Ribosomal_L5_C"/>
    <property type="match status" value="1"/>
</dbReference>
<evidence type="ECO:0000259" key="8">
    <source>
        <dbReference type="Pfam" id="PF00281"/>
    </source>
</evidence>
<dbReference type="HAMAP" id="MF_01333_B">
    <property type="entry name" value="Ribosomal_uL5_B"/>
    <property type="match status" value="1"/>
</dbReference>
<evidence type="ECO:0000313" key="11">
    <source>
        <dbReference type="Proteomes" id="UP001254608"/>
    </source>
</evidence>
<dbReference type="Gene3D" id="3.30.1440.10">
    <property type="match status" value="1"/>
</dbReference>
<dbReference type="Pfam" id="PF00281">
    <property type="entry name" value="Ribosomal_L5"/>
    <property type="match status" value="1"/>
</dbReference>
<keyword evidence="2 6" id="KW-0699">rRNA-binding</keyword>
<dbReference type="PIRSF" id="PIRSF002161">
    <property type="entry name" value="Ribosomal_L5"/>
    <property type="match status" value="1"/>
</dbReference>
<evidence type="ECO:0000259" key="9">
    <source>
        <dbReference type="Pfam" id="PF00673"/>
    </source>
</evidence>
<keyword evidence="4 6" id="KW-0689">Ribosomal protein</keyword>
<evidence type="ECO:0000313" key="10">
    <source>
        <dbReference type="EMBL" id="MDT0497985.1"/>
    </source>
</evidence>
<dbReference type="Proteomes" id="UP001254608">
    <property type="component" value="Unassembled WGS sequence"/>
</dbReference>